<feature type="chain" id="PRO_5002666669" description="Lipoprotein" evidence="1">
    <location>
        <begin position="18"/>
        <end position="179"/>
    </location>
</feature>
<gene>
    <name evidence="2" type="ORF">MED297_08816</name>
</gene>
<keyword evidence="3" id="KW-1185">Reference proteome</keyword>
<dbReference type="Proteomes" id="UP000005953">
    <property type="component" value="Unassembled WGS sequence"/>
</dbReference>
<accession>A4BGE7</accession>
<reference evidence="2 3" key="1">
    <citation type="submission" date="2006-02" db="EMBL/GenBank/DDBJ databases">
        <authorList>
            <person name="Pinhassi J."/>
            <person name="Pedros-Alio C."/>
            <person name="Ferriera S."/>
            <person name="Johnson J."/>
            <person name="Kravitz S."/>
            <person name="Halpern A."/>
            <person name="Remington K."/>
            <person name="Beeson K."/>
            <person name="Tran B."/>
            <person name="Rogers Y.-H."/>
            <person name="Friedman R."/>
            <person name="Venter J.C."/>
        </authorList>
    </citation>
    <scope>NUCLEOTIDE SEQUENCE [LARGE SCALE GENOMIC DNA]</scope>
    <source>
        <strain evidence="2 3">MED297</strain>
    </source>
</reference>
<dbReference type="Pfam" id="PF12915">
    <property type="entry name" value="DUF3833"/>
    <property type="match status" value="1"/>
</dbReference>
<feature type="signal peptide" evidence="1">
    <location>
        <begin position="1"/>
        <end position="17"/>
    </location>
</feature>
<proteinExistence type="predicted"/>
<dbReference type="PROSITE" id="PS51257">
    <property type="entry name" value="PROKAR_LIPOPROTEIN"/>
    <property type="match status" value="1"/>
</dbReference>
<organism evidence="2 3">
    <name type="scientific">Reinekea blandensis MED297</name>
    <dbReference type="NCBI Taxonomy" id="314283"/>
    <lineage>
        <taxon>Bacteria</taxon>
        <taxon>Pseudomonadati</taxon>
        <taxon>Pseudomonadota</taxon>
        <taxon>Gammaproteobacteria</taxon>
        <taxon>Oceanospirillales</taxon>
        <taxon>Saccharospirillaceae</taxon>
        <taxon>Reinekea</taxon>
    </lineage>
</organism>
<dbReference type="EMBL" id="AAOE01000016">
    <property type="protein sequence ID" value="EAR08753.1"/>
    <property type="molecule type" value="Genomic_DNA"/>
</dbReference>
<protein>
    <recommendedName>
        <fullName evidence="4">Lipoprotein</fullName>
    </recommendedName>
</protein>
<dbReference type="RefSeq" id="WP_008045945.1">
    <property type="nucleotide sequence ID" value="NZ_CH724152.1"/>
</dbReference>
<evidence type="ECO:0000313" key="3">
    <source>
        <dbReference type="Proteomes" id="UP000005953"/>
    </source>
</evidence>
<dbReference type="AlphaFoldDB" id="A4BGE7"/>
<dbReference type="OrthoDB" id="5296954at2"/>
<comment type="caution">
    <text evidence="2">The sequence shown here is derived from an EMBL/GenBank/DDBJ whole genome shotgun (WGS) entry which is preliminary data.</text>
</comment>
<evidence type="ECO:0000256" key="1">
    <source>
        <dbReference type="SAM" id="SignalP"/>
    </source>
</evidence>
<dbReference type="STRING" id="314283.MED297_08816"/>
<name>A4BGE7_9GAMM</name>
<keyword evidence="1" id="KW-0732">Signal</keyword>
<sequence>MRTLLLAASAMFLSACAQLQVSNYRDTPIQFDPIRFFNNDLIAEGIVMNRRGEVTRYFTAEIKATWDEQGGVLDEVFQWSDGEVQTRVWRFSAHADGSYTGTAGDVIGEATMVYAGNAINMDYRLDVPLSNGNSIAINMDDWLYQVSDRTLVNVTEMKKFGFRVGRVVLSMRVVDEPAS</sequence>
<dbReference type="HOGENOM" id="CLU_113723_0_0_6"/>
<dbReference type="InterPro" id="IPR024409">
    <property type="entry name" value="DUF3833"/>
</dbReference>
<evidence type="ECO:0008006" key="4">
    <source>
        <dbReference type="Google" id="ProtNLM"/>
    </source>
</evidence>
<evidence type="ECO:0000313" key="2">
    <source>
        <dbReference type="EMBL" id="EAR08753.1"/>
    </source>
</evidence>